<feature type="transmembrane region" description="Helical" evidence="1">
    <location>
        <begin position="54"/>
        <end position="73"/>
    </location>
</feature>
<dbReference type="AlphaFoldDB" id="A0A095UDT1"/>
<comment type="caution">
    <text evidence="2">The sequence shown here is derived from an EMBL/GenBank/DDBJ whole genome shotgun (WGS) entry which is preliminary data.</text>
</comment>
<organism evidence="2 3">
    <name type="scientific">Tatumella morbirosei</name>
    <dbReference type="NCBI Taxonomy" id="642227"/>
    <lineage>
        <taxon>Bacteria</taxon>
        <taxon>Pseudomonadati</taxon>
        <taxon>Pseudomonadota</taxon>
        <taxon>Gammaproteobacteria</taxon>
        <taxon>Enterobacterales</taxon>
        <taxon>Erwiniaceae</taxon>
        <taxon>Tatumella</taxon>
    </lineage>
</organism>
<protein>
    <submittedName>
        <fullName evidence="2">Uncharacterized protein</fullName>
    </submittedName>
</protein>
<evidence type="ECO:0000256" key="1">
    <source>
        <dbReference type="SAM" id="Phobius"/>
    </source>
</evidence>
<accession>A0A095UDT1</accession>
<keyword evidence="1" id="KW-1133">Transmembrane helix</keyword>
<reference evidence="2" key="1">
    <citation type="submission" date="2014-12" db="EMBL/GenBank/DDBJ databases">
        <title>The draft genome of the Tatumella morbirosei type strain, LMG23360T isolated from pineapple rot.</title>
        <authorList>
            <person name="Smits T.H."/>
            <person name="Palmer M."/>
            <person name="Venter S.N."/>
            <person name="Duffy B."/>
            <person name="Steenkamp E.T."/>
            <person name="Chan W.Y."/>
            <person name="Coutinho T.A."/>
            <person name="Coetzee M.P."/>
            <person name="De Maayer P."/>
        </authorList>
    </citation>
    <scope>NUCLEOTIDE SEQUENCE [LARGE SCALE GENOMIC DNA]</scope>
    <source>
        <strain evidence="2">LMG 23360</strain>
    </source>
</reference>
<keyword evidence="1" id="KW-0812">Transmembrane</keyword>
<dbReference type="RefSeq" id="WP_038022336.1">
    <property type="nucleotide sequence ID" value="NZ_JPKR02000003.1"/>
</dbReference>
<feature type="transmembrane region" description="Helical" evidence="1">
    <location>
        <begin position="79"/>
        <end position="99"/>
    </location>
</feature>
<feature type="transmembrane region" description="Helical" evidence="1">
    <location>
        <begin position="6"/>
        <end position="23"/>
    </location>
</feature>
<dbReference type="EMBL" id="JPKR02000003">
    <property type="protein sequence ID" value="KGD72578.1"/>
    <property type="molecule type" value="Genomic_DNA"/>
</dbReference>
<dbReference type="STRING" id="642227.HA49_17920"/>
<evidence type="ECO:0000313" key="3">
    <source>
        <dbReference type="Proteomes" id="UP000029577"/>
    </source>
</evidence>
<proteinExistence type="predicted"/>
<keyword evidence="3" id="KW-1185">Reference proteome</keyword>
<keyword evidence="1" id="KW-0472">Membrane</keyword>
<name>A0A095UDT1_9GAMM</name>
<gene>
    <name evidence="2" type="ORF">HA49_17920</name>
</gene>
<feature type="transmembrane region" description="Helical" evidence="1">
    <location>
        <begin position="120"/>
        <end position="145"/>
    </location>
</feature>
<evidence type="ECO:0000313" key="2">
    <source>
        <dbReference type="EMBL" id="KGD72578.1"/>
    </source>
</evidence>
<sequence>MNPDIITIILSMAIFLMSFYHYARSTNLPLASPIGMNEYFSGIFFLRKRTLSLLFGRIALFLGFPLSYILKFIRDGEGAVYFPLIVITWGIALYFYIYADRFNRVAEEQKGFFSILLKGKTYGMASTSLWLLRILYIASIIYVLWYR</sequence>
<dbReference type="Proteomes" id="UP000029577">
    <property type="component" value="Unassembled WGS sequence"/>
</dbReference>